<keyword evidence="3" id="KW-1133">Transmembrane helix</keyword>
<comment type="subcellular location">
    <subcellularLocation>
        <location evidence="1">Membrane</location>
        <topology evidence="1">Multi-pass membrane protein</topology>
    </subcellularLocation>
</comment>
<sequence length="393" mass="43095">MEEVTNTEDGSPNADTNTEGNDEMNSANSGEHTTDNVTLLPETRIRVPKRKIIVEPVLILYACGAMAILGTISQYWYQRFAEDNHFVYNPKTGSTHCDVTNASDPDFIKQQNIQAETARWTLYYALVWTTPGFVTTMVYGAYSDRYGRKLGLLTPVISTVLGETVMFPKRTVQMSGVLKDALDTFTKDPLNKGSKWKLLNLLFVFLFFGLVAVGGLSVYGLRVLDAPLCFNASLSGIYTGVGIGLKLVASIFLLKVLQIWFSDYQMIIIAIVSDIGNALLFAFASNVYMVFGATVIGIFGGLVIPLLRSMMSKIVEPHQIGSLFAAIGCVETLCSLMGQSLFKLIYSNTIKIFAGLTFLVMAATSGIALCLIITYGIRMKLKKRQGLSSATIH</sequence>
<dbReference type="InterPro" id="IPR036259">
    <property type="entry name" value="MFS_trans_sf"/>
</dbReference>
<evidence type="ECO:0000256" key="3">
    <source>
        <dbReference type="ARBA" id="ARBA00022989"/>
    </source>
</evidence>
<dbReference type="Gene3D" id="1.20.1250.20">
    <property type="entry name" value="MFS general substrate transporter like domains"/>
    <property type="match status" value="1"/>
</dbReference>
<accession>A0A8J1XX53</accession>
<name>A0A8J1XX53_OWEFU</name>
<comment type="caution">
    <text evidence="5">The sequence shown here is derived from an EMBL/GenBank/DDBJ whole genome shotgun (WGS) entry which is preliminary data.</text>
</comment>
<dbReference type="PANTHER" id="PTHR23507">
    <property type="entry name" value="ZGC:174356"/>
    <property type="match status" value="1"/>
</dbReference>
<evidence type="ECO:0000256" key="2">
    <source>
        <dbReference type="ARBA" id="ARBA00022692"/>
    </source>
</evidence>
<dbReference type="EMBL" id="CAIIXF020000008">
    <property type="protein sequence ID" value="CAH1791915.1"/>
    <property type="molecule type" value="Genomic_DNA"/>
</dbReference>
<reference evidence="5" key="1">
    <citation type="submission" date="2022-03" db="EMBL/GenBank/DDBJ databases">
        <authorList>
            <person name="Martin C."/>
        </authorList>
    </citation>
    <scope>NUCLEOTIDE SEQUENCE</scope>
</reference>
<evidence type="ECO:0000313" key="5">
    <source>
        <dbReference type="EMBL" id="CAH1791915.1"/>
    </source>
</evidence>
<dbReference type="GO" id="GO:0016020">
    <property type="term" value="C:membrane"/>
    <property type="evidence" value="ECO:0007669"/>
    <property type="project" value="UniProtKB-SubCell"/>
</dbReference>
<dbReference type="AlphaFoldDB" id="A0A8J1XX53"/>
<keyword evidence="2" id="KW-0812">Transmembrane</keyword>
<keyword evidence="6" id="KW-1185">Reference proteome</keyword>
<dbReference type="GO" id="GO:0022857">
    <property type="term" value="F:transmembrane transporter activity"/>
    <property type="evidence" value="ECO:0007669"/>
    <property type="project" value="TreeGrafter"/>
</dbReference>
<gene>
    <name evidence="5" type="ORF">OFUS_LOCUS16953</name>
</gene>
<dbReference type="OrthoDB" id="3026777at2759"/>
<organism evidence="5 6">
    <name type="scientific">Owenia fusiformis</name>
    <name type="common">Polychaete worm</name>
    <dbReference type="NCBI Taxonomy" id="6347"/>
    <lineage>
        <taxon>Eukaryota</taxon>
        <taxon>Metazoa</taxon>
        <taxon>Spiralia</taxon>
        <taxon>Lophotrochozoa</taxon>
        <taxon>Annelida</taxon>
        <taxon>Polychaeta</taxon>
        <taxon>Sedentaria</taxon>
        <taxon>Canalipalpata</taxon>
        <taxon>Sabellida</taxon>
        <taxon>Oweniida</taxon>
        <taxon>Oweniidae</taxon>
        <taxon>Owenia</taxon>
    </lineage>
</organism>
<keyword evidence="4" id="KW-0472">Membrane</keyword>
<dbReference type="PANTHER" id="PTHR23507:SF1">
    <property type="entry name" value="FI18259P1-RELATED"/>
    <property type="match status" value="1"/>
</dbReference>
<protein>
    <submittedName>
        <fullName evidence="5">Uncharacterized protein</fullName>
    </submittedName>
</protein>
<proteinExistence type="predicted"/>
<evidence type="ECO:0000256" key="4">
    <source>
        <dbReference type="ARBA" id="ARBA00023136"/>
    </source>
</evidence>
<dbReference type="Proteomes" id="UP000749559">
    <property type="component" value="Unassembled WGS sequence"/>
</dbReference>
<dbReference type="SUPFAM" id="SSF103473">
    <property type="entry name" value="MFS general substrate transporter"/>
    <property type="match status" value="1"/>
</dbReference>
<evidence type="ECO:0000256" key="1">
    <source>
        <dbReference type="ARBA" id="ARBA00004141"/>
    </source>
</evidence>
<evidence type="ECO:0000313" key="6">
    <source>
        <dbReference type="Proteomes" id="UP000749559"/>
    </source>
</evidence>